<dbReference type="Gene3D" id="3.30.1640.10">
    <property type="entry name" value="mini-chromosome maintenance (MCM) complex, chain A, domain 1"/>
    <property type="match status" value="1"/>
</dbReference>
<dbReference type="Pfam" id="PF14551">
    <property type="entry name" value="MCM_N"/>
    <property type="match status" value="1"/>
</dbReference>
<evidence type="ECO:0000313" key="2">
    <source>
        <dbReference type="EMBL" id="KAK2140961.1"/>
    </source>
</evidence>
<dbReference type="InterPro" id="IPR027925">
    <property type="entry name" value="MCM_N"/>
</dbReference>
<dbReference type="AlphaFoldDB" id="A0AAD9IUS2"/>
<dbReference type="FunFam" id="3.30.1640.10:FF:000001">
    <property type="entry name" value="DNA helicase"/>
    <property type="match status" value="1"/>
</dbReference>
<accession>A0AAD9IUS2</accession>
<protein>
    <recommendedName>
        <fullName evidence="1">MCM N-terminal domain-containing protein</fullName>
    </recommendedName>
</protein>
<organism evidence="2 3">
    <name type="scientific">Paralvinella palmiformis</name>
    <dbReference type="NCBI Taxonomy" id="53620"/>
    <lineage>
        <taxon>Eukaryota</taxon>
        <taxon>Metazoa</taxon>
        <taxon>Spiralia</taxon>
        <taxon>Lophotrochozoa</taxon>
        <taxon>Annelida</taxon>
        <taxon>Polychaeta</taxon>
        <taxon>Sedentaria</taxon>
        <taxon>Canalipalpata</taxon>
        <taxon>Terebellida</taxon>
        <taxon>Terebelliformia</taxon>
        <taxon>Alvinellidae</taxon>
        <taxon>Paralvinella</taxon>
    </lineage>
</organism>
<dbReference type="EMBL" id="JAODUP010001198">
    <property type="protein sequence ID" value="KAK2140961.1"/>
    <property type="molecule type" value="Genomic_DNA"/>
</dbReference>
<evidence type="ECO:0000313" key="3">
    <source>
        <dbReference type="Proteomes" id="UP001208570"/>
    </source>
</evidence>
<proteinExistence type="predicted"/>
<gene>
    <name evidence="2" type="ORF">LSH36_1198g00017</name>
</gene>
<reference evidence="2" key="1">
    <citation type="journal article" date="2023" name="Mol. Biol. Evol.">
        <title>Third-Generation Sequencing Reveals the Adaptive Role of the Epigenome in Three Deep-Sea Polychaetes.</title>
        <authorList>
            <person name="Perez M."/>
            <person name="Aroh O."/>
            <person name="Sun Y."/>
            <person name="Lan Y."/>
            <person name="Juniper S.K."/>
            <person name="Young C.R."/>
            <person name="Angers B."/>
            <person name="Qian P.Y."/>
        </authorList>
    </citation>
    <scope>NUCLEOTIDE SEQUENCE</scope>
    <source>
        <strain evidence="2">P08H-3</strain>
    </source>
</reference>
<dbReference type="Proteomes" id="UP001208570">
    <property type="component" value="Unassembled WGS sequence"/>
</dbReference>
<evidence type="ECO:0000259" key="1">
    <source>
        <dbReference type="Pfam" id="PF14551"/>
    </source>
</evidence>
<name>A0AAD9IUS2_9ANNE</name>
<keyword evidence="3" id="KW-1185">Reference proteome</keyword>
<sequence>MDRTTASFTLKHDVAKAFNDTLTNALQNNVFSLNIDEATSKTSKHLLSILASYYSPDDSQVVDKHLHSCSVACINSETIQKVLVNVLEEKTPSGHLCQHLDQTPLTSEISSDPNAGQQLVSWGMDVVVGTCKEKFQRFVMKFIDPNANPKEWFCGYGEDDFTVINPNVLPFQINTIGEPFLNFSATHLKQFDANLYRQLICYPQEVIPTFDMAINEMFFFLKSIPIQCWSIRNRLDLMMWRRRQT</sequence>
<feature type="domain" description="MCM N-terminal" evidence="1">
    <location>
        <begin position="134"/>
        <end position="218"/>
    </location>
</feature>
<comment type="caution">
    <text evidence="2">The sequence shown here is derived from an EMBL/GenBank/DDBJ whole genome shotgun (WGS) entry which is preliminary data.</text>
</comment>